<evidence type="ECO:0000256" key="2">
    <source>
        <dbReference type="ARBA" id="ARBA00022840"/>
    </source>
</evidence>
<name>A0ABQ5N8W6_9CLOT</name>
<evidence type="ECO:0000313" key="5">
    <source>
        <dbReference type="Proteomes" id="UP001208567"/>
    </source>
</evidence>
<dbReference type="GO" id="GO:0005524">
    <property type="term" value="F:ATP binding"/>
    <property type="evidence" value="ECO:0007669"/>
    <property type="project" value="UniProtKB-KW"/>
</dbReference>
<dbReference type="CDD" id="cd03221">
    <property type="entry name" value="ABCF_EF-3"/>
    <property type="match status" value="2"/>
</dbReference>
<dbReference type="InterPro" id="IPR032781">
    <property type="entry name" value="ABC_tran_Xtn"/>
</dbReference>
<sequence length="571" mass="66179">MAILLSCRDIKKDYGDTNILNNINFDISVGERIGLVGLNGAGKTTLANIIAGKLDIDDGSICWHKKSVNIGYLKQESAYVDNIFDEGNLKDYLYTSSTLSLKKVFQWDDTKLKNLSGGEKTKLSISQIWSMNPDFLILDEPTNHLDYEGVKWLIKELKKYKGTVLVISHDRYFLDQCVTRIIEIENHTLEDYSGSYSFYREEKKRRYESRLNEYYKQEEMKRNINEQIKTLKEWSAKAHRDSRKKGLESGNKMGMKEYYRMKAKKKDIQIKSRIKRLEKIEIEGVEKPKEERKIDFNLNTAVLKGNRVIEASNISKAFKDKTLFKDSSFYIQKGEKVGIFGENGCGKTTLLKMLMGTEGTDSGNIFFSSSVKLGYISQDLGNLNMEKTVLSFFDVPSREERGKLQTLLYNMGFDEYMMNQSLESLSLGELTRLRIAELITKECDLLVLDEPLNHLDINSREKLEEVLLNYNGTILLISHDRYMMEKLCNKLLIFENNKVKRLEYGLKEFLEGKLTPKVDNQRELKEKKMLIENEISYVLGELSKYAPGSDEYIKMDLKFKELINKKKELNI</sequence>
<feature type="domain" description="ABC transporter" evidence="3">
    <location>
        <begin position="5"/>
        <end position="211"/>
    </location>
</feature>
<keyword evidence="1" id="KW-0547">Nucleotide-binding</keyword>
<dbReference type="EMBL" id="BRXR01000001">
    <property type="protein sequence ID" value="GLC31622.1"/>
    <property type="molecule type" value="Genomic_DNA"/>
</dbReference>
<feature type="domain" description="ABC transporter" evidence="3">
    <location>
        <begin position="309"/>
        <end position="521"/>
    </location>
</feature>
<organism evidence="4 5">
    <name type="scientific">Clostridium omnivorum</name>
    <dbReference type="NCBI Taxonomy" id="1604902"/>
    <lineage>
        <taxon>Bacteria</taxon>
        <taxon>Bacillati</taxon>
        <taxon>Bacillota</taxon>
        <taxon>Clostridia</taxon>
        <taxon>Eubacteriales</taxon>
        <taxon>Clostridiaceae</taxon>
        <taxon>Clostridium</taxon>
    </lineage>
</organism>
<gene>
    <name evidence="4" type="ORF">bsdE14_30320</name>
</gene>
<dbReference type="NCBIfam" id="NF000355">
    <property type="entry name" value="ribo_prot_ABC_F"/>
    <property type="match status" value="1"/>
</dbReference>
<comment type="caution">
    <text evidence="4">The sequence shown here is derived from an EMBL/GenBank/DDBJ whole genome shotgun (WGS) entry which is preliminary data.</text>
</comment>
<proteinExistence type="predicted"/>
<accession>A0ABQ5N8W6</accession>
<dbReference type="SUPFAM" id="SSF52540">
    <property type="entry name" value="P-loop containing nucleoside triphosphate hydrolases"/>
    <property type="match status" value="2"/>
</dbReference>
<dbReference type="PANTHER" id="PTHR42855">
    <property type="entry name" value="ABC TRANSPORTER ATP-BINDING SUBUNIT"/>
    <property type="match status" value="1"/>
</dbReference>
<evidence type="ECO:0000313" key="4">
    <source>
        <dbReference type="EMBL" id="GLC31622.1"/>
    </source>
</evidence>
<reference evidence="4 5" key="1">
    <citation type="journal article" date="2024" name="Int. J. Syst. Evol. Microbiol.">
        <title>Clostridium omnivorum sp. nov., isolated from anoxic soil under the treatment of reductive soil disinfestation.</title>
        <authorList>
            <person name="Ueki A."/>
            <person name="Tonouchi A."/>
            <person name="Kaku N."/>
            <person name="Honma S."/>
            <person name="Ueki K."/>
        </authorList>
    </citation>
    <scope>NUCLEOTIDE SEQUENCE [LARGE SCALE GENOMIC DNA]</scope>
    <source>
        <strain evidence="4 5">E14</strain>
    </source>
</reference>
<dbReference type="InterPro" id="IPR051309">
    <property type="entry name" value="ABCF_ATPase"/>
</dbReference>
<protein>
    <submittedName>
        <fullName evidence="4">ABC transporter ATP-binding protein</fullName>
    </submittedName>
</protein>
<dbReference type="InterPro" id="IPR017871">
    <property type="entry name" value="ABC_transporter-like_CS"/>
</dbReference>
<dbReference type="InterPro" id="IPR027417">
    <property type="entry name" value="P-loop_NTPase"/>
</dbReference>
<dbReference type="RefSeq" id="WP_264850953.1">
    <property type="nucleotide sequence ID" value="NZ_BRXR01000001.1"/>
</dbReference>
<dbReference type="PROSITE" id="PS00211">
    <property type="entry name" value="ABC_TRANSPORTER_1"/>
    <property type="match status" value="2"/>
</dbReference>
<dbReference type="SMART" id="SM00382">
    <property type="entry name" value="AAA"/>
    <property type="match status" value="2"/>
</dbReference>
<evidence type="ECO:0000259" key="3">
    <source>
        <dbReference type="PROSITE" id="PS50893"/>
    </source>
</evidence>
<keyword evidence="5" id="KW-1185">Reference proteome</keyword>
<dbReference type="InterPro" id="IPR003593">
    <property type="entry name" value="AAA+_ATPase"/>
</dbReference>
<dbReference type="InterPro" id="IPR003439">
    <property type="entry name" value="ABC_transporter-like_ATP-bd"/>
</dbReference>
<dbReference type="Gene3D" id="3.40.50.300">
    <property type="entry name" value="P-loop containing nucleotide triphosphate hydrolases"/>
    <property type="match status" value="2"/>
</dbReference>
<dbReference type="PANTHER" id="PTHR42855:SF2">
    <property type="entry name" value="DRUG RESISTANCE ABC TRANSPORTER,ATP-BINDING PROTEIN"/>
    <property type="match status" value="1"/>
</dbReference>
<dbReference type="Pfam" id="PF00005">
    <property type="entry name" value="ABC_tran"/>
    <property type="match status" value="2"/>
</dbReference>
<dbReference type="Pfam" id="PF12848">
    <property type="entry name" value="ABC_tran_Xtn"/>
    <property type="match status" value="1"/>
</dbReference>
<keyword evidence="2 4" id="KW-0067">ATP-binding</keyword>
<dbReference type="PROSITE" id="PS50893">
    <property type="entry name" value="ABC_TRANSPORTER_2"/>
    <property type="match status" value="2"/>
</dbReference>
<evidence type="ECO:0000256" key="1">
    <source>
        <dbReference type="ARBA" id="ARBA00022741"/>
    </source>
</evidence>
<dbReference type="Proteomes" id="UP001208567">
    <property type="component" value="Unassembled WGS sequence"/>
</dbReference>